<dbReference type="Pfam" id="PF19269">
    <property type="entry name" value="Anticodon_2"/>
    <property type="match status" value="1"/>
</dbReference>
<dbReference type="InterPro" id="IPR049940">
    <property type="entry name" value="GluQ/Sye"/>
</dbReference>
<dbReference type="InterPro" id="IPR020058">
    <property type="entry name" value="Glu/Gln-tRNA-synth_Ib_cat-dom"/>
</dbReference>
<dbReference type="RefSeq" id="WP_173731122.1">
    <property type="nucleotide sequence ID" value="NZ_JABTTE010000010.1"/>
</dbReference>
<feature type="binding site" evidence="11">
    <location>
        <position position="110"/>
    </location>
    <ligand>
        <name>Zn(2+)</name>
        <dbReference type="ChEBI" id="CHEBI:29105"/>
    </ligand>
</feature>
<dbReference type="GO" id="GO:0005524">
    <property type="term" value="F:ATP binding"/>
    <property type="evidence" value="ECO:0007669"/>
    <property type="project" value="UniProtKB-UniRule"/>
</dbReference>
<evidence type="ECO:0000256" key="5">
    <source>
        <dbReference type="ARBA" id="ARBA00022598"/>
    </source>
</evidence>
<keyword evidence="9 11" id="KW-0030">Aminoacyl-tRNA synthetase</keyword>
<dbReference type="Gene3D" id="1.10.10.350">
    <property type="match status" value="1"/>
</dbReference>
<dbReference type="InterPro" id="IPR045462">
    <property type="entry name" value="aa-tRNA-synth_I_cd-bd"/>
</dbReference>
<evidence type="ECO:0000256" key="4">
    <source>
        <dbReference type="ARBA" id="ARBA00022490"/>
    </source>
</evidence>
<feature type="binding site" evidence="11">
    <location>
        <position position="137"/>
    </location>
    <ligand>
        <name>Zn(2+)</name>
        <dbReference type="ChEBI" id="CHEBI:29105"/>
    </ligand>
</feature>
<evidence type="ECO:0000256" key="8">
    <source>
        <dbReference type="ARBA" id="ARBA00022917"/>
    </source>
</evidence>
<evidence type="ECO:0000256" key="3">
    <source>
        <dbReference type="ARBA" id="ARBA00011245"/>
    </source>
</evidence>
<dbReference type="CDD" id="cd00808">
    <property type="entry name" value="GluRS_core"/>
    <property type="match status" value="1"/>
</dbReference>
<dbReference type="GO" id="GO:0005829">
    <property type="term" value="C:cytosol"/>
    <property type="evidence" value="ECO:0007669"/>
    <property type="project" value="TreeGrafter"/>
</dbReference>
<dbReference type="InterPro" id="IPR014729">
    <property type="entry name" value="Rossmann-like_a/b/a_fold"/>
</dbReference>
<dbReference type="GO" id="GO:0004818">
    <property type="term" value="F:glutamate-tRNA ligase activity"/>
    <property type="evidence" value="ECO:0007669"/>
    <property type="project" value="UniProtKB-UniRule"/>
</dbReference>
<comment type="subunit">
    <text evidence="3 11">Monomer.</text>
</comment>
<dbReference type="SUPFAM" id="SSF52374">
    <property type="entry name" value="Nucleotidylyl transferase"/>
    <property type="match status" value="1"/>
</dbReference>
<feature type="domain" description="Aminoacyl-tRNA synthetase class I anticodon-binding" evidence="13">
    <location>
        <begin position="336"/>
        <end position="482"/>
    </location>
</feature>
<keyword evidence="11" id="KW-0479">Metal-binding</keyword>
<reference evidence="14" key="1">
    <citation type="submission" date="2020-06" db="EMBL/GenBank/DDBJ databases">
        <title>A novel thermopfilic bacterium from Erzurum, Turkey.</title>
        <authorList>
            <person name="Adiguzel A."/>
            <person name="Ay H."/>
            <person name="Baltaci M.O."/>
        </authorList>
    </citation>
    <scope>NUCLEOTIDE SEQUENCE</scope>
    <source>
        <strain evidence="14">P2</strain>
    </source>
</reference>
<evidence type="ECO:0000259" key="13">
    <source>
        <dbReference type="Pfam" id="PF19269"/>
    </source>
</evidence>
<dbReference type="InterPro" id="IPR001412">
    <property type="entry name" value="aa-tRNA-synth_I_CS"/>
</dbReference>
<dbReference type="FunFam" id="1.10.10.350:FF:000002">
    <property type="entry name" value="Glutamate--tRNA ligase"/>
    <property type="match status" value="1"/>
</dbReference>
<evidence type="ECO:0000256" key="11">
    <source>
        <dbReference type="HAMAP-Rule" id="MF_00022"/>
    </source>
</evidence>
<dbReference type="PANTHER" id="PTHR43311:SF2">
    <property type="entry name" value="GLUTAMATE--TRNA LIGASE, MITOCHONDRIAL-RELATED"/>
    <property type="match status" value="1"/>
</dbReference>
<keyword evidence="8 11" id="KW-0648">Protein biosynthesis</keyword>
<feature type="short sequence motif" description="'HIGH' region" evidence="11">
    <location>
        <begin position="11"/>
        <end position="21"/>
    </location>
</feature>
<dbReference type="GO" id="GO:0000049">
    <property type="term" value="F:tRNA binding"/>
    <property type="evidence" value="ECO:0007669"/>
    <property type="project" value="InterPro"/>
</dbReference>
<keyword evidence="6 11" id="KW-0547">Nucleotide-binding</keyword>
<comment type="function">
    <text evidence="11">Catalyzes the attachment of glutamate to tRNA(Glu) in a two-step reaction: glutamate is first activated by ATP to form Glu-AMP and then transferred to the acceptor end of tRNA(Glu).</text>
</comment>
<dbReference type="Proteomes" id="UP000625804">
    <property type="component" value="Unassembled WGS sequence"/>
</dbReference>
<dbReference type="EMBL" id="JABTTE010000010">
    <property type="protein sequence ID" value="NSL51916.1"/>
    <property type="molecule type" value="Genomic_DNA"/>
</dbReference>
<keyword evidence="11" id="KW-0862">Zinc</keyword>
<protein>
    <recommendedName>
        <fullName evidence="11">Glutamate--tRNA ligase</fullName>
        <ecNumber evidence="11">6.1.1.17</ecNumber>
    </recommendedName>
    <alternativeName>
        <fullName evidence="11">Glutamyl-tRNA synthetase</fullName>
        <shortName evidence="11">GluRS</shortName>
    </alternativeName>
</protein>
<dbReference type="InterPro" id="IPR008925">
    <property type="entry name" value="aa_tRNA-synth_I_cd-bd_sf"/>
</dbReference>
<keyword evidence="7 11" id="KW-0067">ATP-binding</keyword>
<dbReference type="InterPro" id="IPR033910">
    <property type="entry name" value="GluRS_core"/>
</dbReference>
<comment type="catalytic activity">
    <reaction evidence="10 11">
        <text>tRNA(Glu) + L-glutamate + ATP = L-glutamyl-tRNA(Glu) + AMP + diphosphate</text>
        <dbReference type="Rhea" id="RHEA:23540"/>
        <dbReference type="Rhea" id="RHEA-COMP:9663"/>
        <dbReference type="Rhea" id="RHEA-COMP:9680"/>
        <dbReference type="ChEBI" id="CHEBI:29985"/>
        <dbReference type="ChEBI" id="CHEBI:30616"/>
        <dbReference type="ChEBI" id="CHEBI:33019"/>
        <dbReference type="ChEBI" id="CHEBI:78442"/>
        <dbReference type="ChEBI" id="CHEBI:78520"/>
        <dbReference type="ChEBI" id="CHEBI:456215"/>
        <dbReference type="EC" id="6.1.1.17"/>
    </reaction>
</comment>
<keyword evidence="5 11" id="KW-0436">Ligase</keyword>
<feature type="short sequence motif" description="'KMSKS' region" evidence="11">
    <location>
        <begin position="251"/>
        <end position="255"/>
    </location>
</feature>
<dbReference type="PANTHER" id="PTHR43311">
    <property type="entry name" value="GLUTAMATE--TRNA LIGASE"/>
    <property type="match status" value="1"/>
</dbReference>
<evidence type="ECO:0000259" key="12">
    <source>
        <dbReference type="Pfam" id="PF00749"/>
    </source>
</evidence>
<comment type="caution">
    <text evidence="14">The sequence shown here is derived from an EMBL/GenBank/DDBJ whole genome shotgun (WGS) entry which is preliminary data.</text>
</comment>
<dbReference type="PROSITE" id="PS00178">
    <property type="entry name" value="AA_TRNA_LIGASE_I"/>
    <property type="match status" value="1"/>
</dbReference>
<comment type="subcellular location">
    <subcellularLocation>
        <location evidence="1 11">Cytoplasm</location>
    </subcellularLocation>
</comment>
<evidence type="ECO:0000256" key="9">
    <source>
        <dbReference type="ARBA" id="ARBA00023146"/>
    </source>
</evidence>
<sequence>MTKPIRVRYAPSPTGHLHIGNARTALINYLFARSQKGKFIIRIEDTDIARNIPGGEESQLKYLKWLGIDWDESIDKGGAYGPYRQTERLEIYTKLTEDLLEKGLAYKCYCTEEELEKEREEQKARGEMPAYSGKCRHLTLSDQQKLEKEGRKPSIRIKVPKNKIYSFLDIVKGKVSFESNGINDFVIVKKNGIPTYNYAVVIDDHLMEISHVLRGDDHISNTPKQLVVYEAFGWEPPAFGHMTLITNGRKKLSKRDETIIQFIEQYEELGYLPEAIFNFIVLLGWSPGGEEEIFTKEQLIKIFDAKRLAKSPAVFDTNKLKWINNQYMKKIDLDRLVELSLPHLIQAGRLPKELTDEQRNWTCELIALHQEKMSYGAEIVELTELFFKEDLEFDEDAKEVLSGENVLEVIKSFKIEIEKLASFTADDIQAAIKAVQKETGQKGKNLFMPIRVAVTGQIHGPDLPKTISLLGKGTTLSRLEALLKKGSILQ</sequence>
<accession>A0A8J8GHL1</accession>
<dbReference type="GO" id="GO:0008270">
    <property type="term" value="F:zinc ion binding"/>
    <property type="evidence" value="ECO:0007669"/>
    <property type="project" value="UniProtKB-UniRule"/>
</dbReference>
<evidence type="ECO:0000313" key="14">
    <source>
        <dbReference type="EMBL" id="NSL51916.1"/>
    </source>
</evidence>
<proteinExistence type="inferred from homology"/>
<name>A0A8J8GHL1_9BACI</name>
<dbReference type="SUPFAM" id="SSF48163">
    <property type="entry name" value="An anticodon-binding domain of class I aminoacyl-tRNA synthetases"/>
    <property type="match status" value="1"/>
</dbReference>
<gene>
    <name evidence="11" type="primary">gltX</name>
    <name evidence="14" type="ORF">HR057_09155</name>
</gene>
<dbReference type="NCBIfam" id="TIGR00464">
    <property type="entry name" value="gltX_bact"/>
    <property type="match status" value="1"/>
</dbReference>
<feature type="domain" description="Glutamyl/glutaminyl-tRNA synthetase class Ib catalytic" evidence="12">
    <location>
        <begin position="5"/>
        <end position="322"/>
    </location>
</feature>
<feature type="binding site" evidence="11">
    <location>
        <position position="108"/>
    </location>
    <ligand>
        <name>Zn(2+)</name>
        <dbReference type="ChEBI" id="CHEBI:29105"/>
    </ligand>
</feature>
<evidence type="ECO:0000313" key="15">
    <source>
        <dbReference type="Proteomes" id="UP000625804"/>
    </source>
</evidence>
<dbReference type="InterPro" id="IPR020751">
    <property type="entry name" value="aa-tRNA-synth_I_codon-bd_sub2"/>
</dbReference>
<evidence type="ECO:0000256" key="7">
    <source>
        <dbReference type="ARBA" id="ARBA00022840"/>
    </source>
</evidence>
<dbReference type="GO" id="GO:0006424">
    <property type="term" value="P:glutamyl-tRNA aminoacylation"/>
    <property type="evidence" value="ECO:0007669"/>
    <property type="project" value="UniProtKB-UniRule"/>
</dbReference>
<feature type="binding site" evidence="11">
    <location>
        <position position="135"/>
    </location>
    <ligand>
        <name>Zn(2+)</name>
        <dbReference type="ChEBI" id="CHEBI:29105"/>
    </ligand>
</feature>
<comment type="similarity">
    <text evidence="2 11">Belongs to the class-I aminoacyl-tRNA synthetase family. Glutamate--tRNA ligase type 1 subfamily.</text>
</comment>
<comment type="cofactor">
    <cofactor evidence="11">
        <name>Zn(2+)</name>
        <dbReference type="ChEBI" id="CHEBI:29105"/>
    </cofactor>
    <text evidence="11">Binds 1 zinc ion per subunit.</text>
</comment>
<evidence type="ECO:0000256" key="2">
    <source>
        <dbReference type="ARBA" id="ARBA00007894"/>
    </source>
</evidence>
<dbReference type="AlphaFoldDB" id="A0A8J8GHL1"/>
<feature type="binding site" evidence="11">
    <location>
        <position position="254"/>
    </location>
    <ligand>
        <name>ATP</name>
        <dbReference type="ChEBI" id="CHEBI:30616"/>
    </ligand>
</feature>
<dbReference type="InterPro" id="IPR000924">
    <property type="entry name" value="Glu/Gln-tRNA-synth"/>
</dbReference>
<evidence type="ECO:0000256" key="6">
    <source>
        <dbReference type="ARBA" id="ARBA00022741"/>
    </source>
</evidence>
<dbReference type="Gene3D" id="3.40.50.620">
    <property type="entry name" value="HUPs"/>
    <property type="match status" value="1"/>
</dbReference>
<dbReference type="EC" id="6.1.1.17" evidence="11"/>
<evidence type="ECO:0000256" key="10">
    <source>
        <dbReference type="ARBA" id="ARBA00048351"/>
    </source>
</evidence>
<keyword evidence="15" id="KW-1185">Reference proteome</keyword>
<dbReference type="PRINTS" id="PR00987">
    <property type="entry name" value="TRNASYNTHGLU"/>
</dbReference>
<organism evidence="14 15">
    <name type="scientific">Calidifontibacillus erzurumensis</name>
    <dbReference type="NCBI Taxonomy" id="2741433"/>
    <lineage>
        <taxon>Bacteria</taxon>
        <taxon>Bacillati</taxon>
        <taxon>Bacillota</taxon>
        <taxon>Bacilli</taxon>
        <taxon>Bacillales</taxon>
        <taxon>Bacillaceae</taxon>
        <taxon>Calidifontibacillus/Schinkia group</taxon>
        <taxon>Calidifontibacillus</taxon>
    </lineage>
</organism>
<dbReference type="Pfam" id="PF00749">
    <property type="entry name" value="tRNA-synt_1c"/>
    <property type="match status" value="1"/>
</dbReference>
<dbReference type="InterPro" id="IPR004527">
    <property type="entry name" value="Glu-tRNA-ligase_bac/mito"/>
</dbReference>
<dbReference type="FunFam" id="3.40.50.620:FF:000007">
    <property type="entry name" value="Glutamate--tRNA ligase"/>
    <property type="match status" value="1"/>
</dbReference>
<dbReference type="HAMAP" id="MF_00022">
    <property type="entry name" value="Glu_tRNA_synth_type1"/>
    <property type="match status" value="1"/>
</dbReference>
<keyword evidence="4 11" id="KW-0963">Cytoplasm</keyword>
<evidence type="ECO:0000256" key="1">
    <source>
        <dbReference type="ARBA" id="ARBA00004496"/>
    </source>
</evidence>